<keyword evidence="2" id="KW-1133">Transmembrane helix</keyword>
<dbReference type="AlphaFoldDB" id="A0A067MDH1"/>
<accession>A0A067MDH1</accession>
<keyword evidence="2" id="KW-0812">Transmembrane</keyword>
<reference evidence="4" key="1">
    <citation type="journal article" date="2014" name="Proc. Natl. Acad. Sci. U.S.A.">
        <title>Extensive sampling of basidiomycete genomes demonstrates inadequacy of the white-rot/brown-rot paradigm for wood decay fungi.</title>
        <authorList>
            <person name="Riley R."/>
            <person name="Salamov A.A."/>
            <person name="Brown D.W."/>
            <person name="Nagy L.G."/>
            <person name="Floudas D."/>
            <person name="Held B.W."/>
            <person name="Levasseur A."/>
            <person name="Lombard V."/>
            <person name="Morin E."/>
            <person name="Otillar R."/>
            <person name="Lindquist E.A."/>
            <person name="Sun H."/>
            <person name="LaButti K.M."/>
            <person name="Schmutz J."/>
            <person name="Jabbour D."/>
            <person name="Luo H."/>
            <person name="Baker S.E."/>
            <person name="Pisabarro A.G."/>
            <person name="Walton J.D."/>
            <person name="Blanchette R.A."/>
            <person name="Henrissat B."/>
            <person name="Martin F."/>
            <person name="Cullen D."/>
            <person name="Hibbett D.S."/>
            <person name="Grigoriev I.V."/>
        </authorList>
    </citation>
    <scope>NUCLEOTIDE SEQUENCE [LARGE SCALE GENOMIC DNA]</scope>
    <source>
        <strain evidence="4">FD-172 SS1</strain>
    </source>
</reference>
<dbReference type="STRING" id="930990.A0A067MDH1"/>
<dbReference type="Gene3D" id="2.60.120.260">
    <property type="entry name" value="Galactose-binding domain-like"/>
    <property type="match status" value="1"/>
</dbReference>
<name>A0A067MDH1_BOTB1</name>
<dbReference type="OrthoDB" id="2758521at2759"/>
<feature type="transmembrane region" description="Helical" evidence="2">
    <location>
        <begin position="178"/>
        <end position="201"/>
    </location>
</feature>
<evidence type="ECO:0000313" key="3">
    <source>
        <dbReference type="EMBL" id="KDQ09641.1"/>
    </source>
</evidence>
<evidence type="ECO:0000313" key="4">
    <source>
        <dbReference type="Proteomes" id="UP000027195"/>
    </source>
</evidence>
<protein>
    <submittedName>
        <fullName evidence="3">Uncharacterized protein</fullName>
    </submittedName>
</protein>
<sequence length="317" mass="33895">MITTGSLDTTELARSSITVDDADSRIVYSGLWDNQNCPTCPSIPPAAELGYICDGTWHEGFQPATASVPLSASFTFTGTSIYVFGILAPSGPATIRTNLSFTLDGVASGQYLSDSASNVPYYQYRVNFFAAEGLTNQLHTVAMSLSPASLVMLDFFMYANDSLSTTTAGKSTNSKPAIGGAVGGTLGILAVVLGALLLLFFRKRMMAETPSRRWAPPLSRFTNDTPTRTSVIPVVSRAATPSAGPTYYHGTTSPTPTPFDSAMPLEHRNTPSPPNHAPSRSSPSPFMYTPQWMSHDSTTNNEHPPRLSLSLPPPLHP</sequence>
<proteinExistence type="predicted"/>
<dbReference type="Proteomes" id="UP000027195">
    <property type="component" value="Unassembled WGS sequence"/>
</dbReference>
<evidence type="ECO:0000256" key="2">
    <source>
        <dbReference type="SAM" id="Phobius"/>
    </source>
</evidence>
<gene>
    <name evidence="3" type="ORF">BOTBODRAFT_69038</name>
</gene>
<feature type="region of interest" description="Disordered" evidence="1">
    <location>
        <begin position="242"/>
        <end position="317"/>
    </location>
</feature>
<keyword evidence="2" id="KW-0472">Membrane</keyword>
<dbReference type="EMBL" id="KL198076">
    <property type="protein sequence ID" value="KDQ09641.1"/>
    <property type="molecule type" value="Genomic_DNA"/>
</dbReference>
<dbReference type="HOGENOM" id="CLU_785242_0_0_1"/>
<feature type="compositionally biased region" description="Polar residues" evidence="1">
    <location>
        <begin position="291"/>
        <end position="302"/>
    </location>
</feature>
<organism evidence="3 4">
    <name type="scientific">Botryobasidium botryosum (strain FD-172 SS1)</name>
    <dbReference type="NCBI Taxonomy" id="930990"/>
    <lineage>
        <taxon>Eukaryota</taxon>
        <taxon>Fungi</taxon>
        <taxon>Dikarya</taxon>
        <taxon>Basidiomycota</taxon>
        <taxon>Agaricomycotina</taxon>
        <taxon>Agaricomycetes</taxon>
        <taxon>Cantharellales</taxon>
        <taxon>Botryobasidiaceae</taxon>
        <taxon>Botryobasidium</taxon>
    </lineage>
</organism>
<keyword evidence="4" id="KW-1185">Reference proteome</keyword>
<dbReference type="InParanoid" id="A0A067MDH1"/>
<evidence type="ECO:0000256" key="1">
    <source>
        <dbReference type="SAM" id="MobiDB-lite"/>
    </source>
</evidence>